<keyword evidence="2" id="KW-1185">Reference proteome</keyword>
<proteinExistence type="predicted"/>
<dbReference type="OrthoDB" id="4583914at2759"/>
<evidence type="ECO:0000313" key="1">
    <source>
        <dbReference type="EMBL" id="RSL49406.1"/>
    </source>
</evidence>
<dbReference type="EMBL" id="NKCI01000180">
    <property type="protein sequence ID" value="RSL49406.1"/>
    <property type="molecule type" value="Genomic_DNA"/>
</dbReference>
<dbReference type="AlphaFoldDB" id="A0A428P8R4"/>
<comment type="caution">
    <text evidence="1">The sequence shown here is derived from an EMBL/GenBank/DDBJ whole genome shotgun (WGS) entry which is preliminary data.</text>
</comment>
<reference evidence="1 2" key="1">
    <citation type="submission" date="2017-06" db="EMBL/GenBank/DDBJ databases">
        <title>Comparative genomic analysis of Ambrosia Fusariam Clade fungi.</title>
        <authorList>
            <person name="Stajich J.E."/>
            <person name="Carrillo J."/>
            <person name="Kijimoto T."/>
            <person name="Eskalen A."/>
            <person name="O'Donnell K."/>
            <person name="Kasson M."/>
        </authorList>
    </citation>
    <scope>NUCLEOTIDE SEQUENCE [LARGE SCALE GENOMIC DNA]</scope>
    <source>
        <strain evidence="1 2">NRRL62584</strain>
    </source>
</reference>
<protein>
    <submittedName>
        <fullName evidence="1">Uncharacterized protein</fullName>
    </submittedName>
</protein>
<evidence type="ECO:0000313" key="2">
    <source>
        <dbReference type="Proteomes" id="UP000288168"/>
    </source>
</evidence>
<gene>
    <name evidence="1" type="ORF">CEP54_012451</name>
</gene>
<organism evidence="1 2">
    <name type="scientific">Fusarium duplospermum</name>
    <dbReference type="NCBI Taxonomy" id="1325734"/>
    <lineage>
        <taxon>Eukaryota</taxon>
        <taxon>Fungi</taxon>
        <taxon>Dikarya</taxon>
        <taxon>Ascomycota</taxon>
        <taxon>Pezizomycotina</taxon>
        <taxon>Sordariomycetes</taxon>
        <taxon>Hypocreomycetidae</taxon>
        <taxon>Hypocreales</taxon>
        <taxon>Nectriaceae</taxon>
        <taxon>Fusarium</taxon>
        <taxon>Fusarium solani species complex</taxon>
    </lineage>
</organism>
<dbReference type="Proteomes" id="UP000288168">
    <property type="component" value="Unassembled WGS sequence"/>
</dbReference>
<accession>A0A428P8R4</accession>
<name>A0A428P8R4_9HYPO</name>
<sequence length="386" mass="42805">MGPDPPDHPSVGLIGNLFNAILDSCVNACQILTPTEQLRRLRSESERLFLWGDGVSAADGRLDIALANSSELYQAVISSLYELGKVVNNDRAQVLTPSVPANPPTETHDLQRLLVEAGAILNAPNALGDHESLSDDENGPYILEDVLDDMTTYIDCLMDLSLALENIHIYPKSNFDPTATETVMTDPMQKDPTHTGPTVLDLAVNPHQEGDISQRSLSTVPAGGHALSLGIDDSGLPGFQAKITLFEGTAQERVVNLGSWEVQESSQRRVIWQGRYHNEVLEHYFPSNEPSDLHPHTLQTRERSYVERERYITFLEPHRIRYINDEGVCIHDESISVKYEFTSVESSIQFQGDLRRKDLIDVYDTNLVWTNIDVPTNGSGASADDS</sequence>